<reference evidence="1" key="1">
    <citation type="submission" date="2020-01" db="EMBL/GenBank/DDBJ databases">
        <title>Identification and distribution of gene clusters putatively required for synthesis of sphingolipid metabolism inhibitors in phylogenetically diverse species of the filamentous fungus Fusarium.</title>
        <authorList>
            <person name="Kim H.-S."/>
            <person name="Busman M."/>
            <person name="Brown D.W."/>
            <person name="Divon H."/>
            <person name="Uhlig S."/>
            <person name="Proctor R.H."/>
        </authorList>
    </citation>
    <scope>NUCLEOTIDE SEQUENCE</scope>
    <source>
        <strain evidence="1">NRRL 53441</strain>
    </source>
</reference>
<keyword evidence="2" id="KW-1185">Reference proteome</keyword>
<proteinExistence type="predicted"/>
<comment type="caution">
    <text evidence="1">The sequence shown here is derived from an EMBL/GenBank/DDBJ whole genome shotgun (WGS) entry which is preliminary data.</text>
</comment>
<gene>
    <name evidence="1" type="ORF">F53441_10460</name>
</gene>
<dbReference type="Gene3D" id="3.40.50.720">
    <property type="entry name" value="NAD(P)-binding Rossmann-like Domain"/>
    <property type="match status" value="1"/>
</dbReference>
<sequence>MVADYLSTRIVSPPTAKVLLEAGYVLHMERSPASVYDDEEFEAVGALMVPEGSWVEAPKDYIITGLKELPDDGSECLIPTNFCDVSLDPNNPNNPVPVCSTYTNFTKPTVKVPVSGDGPHLTVVSVDHLPTLIAREASGEFSRWLLPSLLTLNSRENEGVWTRAENLYREKVKEL</sequence>
<evidence type="ECO:0000313" key="2">
    <source>
        <dbReference type="Proteomes" id="UP000605986"/>
    </source>
</evidence>
<dbReference type="OrthoDB" id="265306at2759"/>
<name>A0A8H4NS86_9HYPO</name>
<dbReference type="AlphaFoldDB" id="A0A8H4NS86"/>
<protein>
    <submittedName>
        <fullName evidence="1">Saccharopine dehydrogenase protein</fullName>
    </submittedName>
</protein>
<dbReference type="SUPFAM" id="SSF52283">
    <property type="entry name" value="Formate/glycerate dehydrogenase catalytic domain-like"/>
    <property type="match status" value="1"/>
</dbReference>
<dbReference type="Proteomes" id="UP000605986">
    <property type="component" value="Unassembled WGS sequence"/>
</dbReference>
<accession>A0A8H4NS86</accession>
<evidence type="ECO:0000313" key="1">
    <source>
        <dbReference type="EMBL" id="KAF4445815.1"/>
    </source>
</evidence>
<organism evidence="1 2">
    <name type="scientific">Fusarium austroafricanum</name>
    <dbReference type="NCBI Taxonomy" id="2364996"/>
    <lineage>
        <taxon>Eukaryota</taxon>
        <taxon>Fungi</taxon>
        <taxon>Dikarya</taxon>
        <taxon>Ascomycota</taxon>
        <taxon>Pezizomycotina</taxon>
        <taxon>Sordariomycetes</taxon>
        <taxon>Hypocreomycetidae</taxon>
        <taxon>Hypocreales</taxon>
        <taxon>Nectriaceae</taxon>
        <taxon>Fusarium</taxon>
        <taxon>Fusarium concolor species complex</taxon>
    </lineage>
</organism>
<dbReference type="EMBL" id="JAADJG010000498">
    <property type="protein sequence ID" value="KAF4445815.1"/>
    <property type="molecule type" value="Genomic_DNA"/>
</dbReference>